<dbReference type="GO" id="GO:0006979">
    <property type="term" value="P:response to oxidative stress"/>
    <property type="evidence" value="ECO:0007669"/>
    <property type="project" value="InterPro"/>
</dbReference>
<dbReference type="Pfam" id="PF00141">
    <property type="entry name" value="peroxidase"/>
    <property type="match status" value="1"/>
</dbReference>
<dbReference type="AlphaFoldDB" id="A0A392PIG3"/>
<keyword evidence="14" id="KW-1185">Reference proteome</keyword>
<feature type="non-terminal residue" evidence="13">
    <location>
        <position position="103"/>
    </location>
</feature>
<keyword evidence="8" id="KW-0560">Oxidoreductase</keyword>
<dbReference type="GO" id="GO:0046872">
    <property type="term" value="F:metal ion binding"/>
    <property type="evidence" value="ECO:0007669"/>
    <property type="project" value="UniProtKB-KW"/>
</dbReference>
<evidence type="ECO:0000313" key="13">
    <source>
        <dbReference type="EMBL" id="MCI11279.1"/>
    </source>
</evidence>
<sequence length="103" mass="10791">QDAFPNINSLRGLDVVNQIKTAVEKACPNTVSCADILALAAELSSTLSQGPDWKVPLGRRDSLTANQTLANQNLPAPFNSLDQLKAAFAAQGLNTTDLVALSG</sequence>
<comment type="cofactor">
    <cofactor evidence="3">
        <name>heme b</name>
        <dbReference type="ChEBI" id="CHEBI:60344"/>
    </cofactor>
</comment>
<keyword evidence="7" id="KW-0479">Metal-binding</keyword>
<evidence type="ECO:0000259" key="12">
    <source>
        <dbReference type="PROSITE" id="PS50873"/>
    </source>
</evidence>
<name>A0A392PIG3_9FABA</name>
<dbReference type="Gene3D" id="1.10.420.10">
    <property type="entry name" value="Peroxidase, domain 2"/>
    <property type="match status" value="1"/>
</dbReference>
<evidence type="ECO:0000256" key="1">
    <source>
        <dbReference type="ARBA" id="ARBA00000189"/>
    </source>
</evidence>
<evidence type="ECO:0000256" key="3">
    <source>
        <dbReference type="ARBA" id="ARBA00001970"/>
    </source>
</evidence>
<dbReference type="PROSITE" id="PS50873">
    <property type="entry name" value="PEROXIDASE_4"/>
    <property type="match status" value="1"/>
</dbReference>
<dbReference type="InterPro" id="IPR010255">
    <property type="entry name" value="Haem_peroxidase_sf"/>
</dbReference>
<dbReference type="PRINTS" id="PR00458">
    <property type="entry name" value="PEROXIDASE"/>
</dbReference>
<dbReference type="GO" id="GO:0020037">
    <property type="term" value="F:heme binding"/>
    <property type="evidence" value="ECO:0007669"/>
    <property type="project" value="InterPro"/>
</dbReference>
<dbReference type="InterPro" id="IPR000823">
    <property type="entry name" value="Peroxidase_pln"/>
</dbReference>
<comment type="caution">
    <text evidence="13">The sequence shown here is derived from an EMBL/GenBank/DDBJ whole genome shotgun (WGS) entry which is preliminary data.</text>
</comment>
<dbReference type="Proteomes" id="UP000265520">
    <property type="component" value="Unassembled WGS sequence"/>
</dbReference>
<evidence type="ECO:0000256" key="4">
    <source>
        <dbReference type="ARBA" id="ARBA00012313"/>
    </source>
</evidence>
<keyword evidence="6" id="KW-0349">Heme</keyword>
<feature type="non-terminal residue" evidence="13">
    <location>
        <position position="1"/>
    </location>
</feature>
<dbReference type="SUPFAM" id="SSF48113">
    <property type="entry name" value="Heme-dependent peroxidases"/>
    <property type="match status" value="1"/>
</dbReference>
<dbReference type="Gene3D" id="1.10.520.10">
    <property type="match status" value="1"/>
</dbReference>
<keyword evidence="5 13" id="KW-0575">Peroxidase</keyword>
<comment type="cofactor">
    <cofactor evidence="2">
        <name>Ca(2+)</name>
        <dbReference type="ChEBI" id="CHEBI:29108"/>
    </cofactor>
</comment>
<dbReference type="PRINTS" id="PR00461">
    <property type="entry name" value="PLPEROXIDASE"/>
</dbReference>
<comment type="catalytic activity">
    <reaction evidence="1">
        <text>2 a phenolic donor + H2O2 = 2 a phenolic radical donor + 2 H2O</text>
        <dbReference type="Rhea" id="RHEA:56136"/>
        <dbReference type="ChEBI" id="CHEBI:15377"/>
        <dbReference type="ChEBI" id="CHEBI:16240"/>
        <dbReference type="ChEBI" id="CHEBI:139520"/>
        <dbReference type="ChEBI" id="CHEBI:139521"/>
        <dbReference type="EC" id="1.11.1.7"/>
    </reaction>
</comment>
<dbReference type="EC" id="1.11.1.7" evidence="4"/>
<dbReference type="InterPro" id="IPR002016">
    <property type="entry name" value="Haem_peroxidase"/>
</dbReference>
<proteinExistence type="inferred from homology"/>
<evidence type="ECO:0000256" key="8">
    <source>
        <dbReference type="ARBA" id="ARBA00023002"/>
    </source>
</evidence>
<feature type="binding site" evidence="10">
    <location>
        <position position="75"/>
    </location>
    <ligand>
        <name>substrate</name>
    </ligand>
</feature>
<protein>
    <recommendedName>
        <fullName evidence="4">peroxidase</fullName>
        <ecNumber evidence="4">1.11.1.7</ecNumber>
    </recommendedName>
</protein>
<evidence type="ECO:0000313" key="14">
    <source>
        <dbReference type="Proteomes" id="UP000265520"/>
    </source>
</evidence>
<accession>A0A392PIG3</accession>
<keyword evidence="9" id="KW-0408">Iron</keyword>
<dbReference type="GO" id="GO:0140825">
    <property type="term" value="F:lactoperoxidase activity"/>
    <property type="evidence" value="ECO:0007669"/>
    <property type="project" value="UniProtKB-EC"/>
</dbReference>
<evidence type="ECO:0000256" key="7">
    <source>
        <dbReference type="ARBA" id="ARBA00022723"/>
    </source>
</evidence>
<comment type="similarity">
    <text evidence="11">Belongs to the peroxidase family.</text>
</comment>
<evidence type="ECO:0000256" key="10">
    <source>
        <dbReference type="PIRSR" id="PIRSR600823-2"/>
    </source>
</evidence>
<dbReference type="PANTHER" id="PTHR31388:SF203">
    <property type="entry name" value="PEROXIDASE"/>
    <property type="match status" value="1"/>
</dbReference>
<evidence type="ECO:0000256" key="6">
    <source>
        <dbReference type="ARBA" id="ARBA00022617"/>
    </source>
</evidence>
<dbReference type="PANTHER" id="PTHR31388">
    <property type="entry name" value="PEROXIDASE 72-RELATED"/>
    <property type="match status" value="1"/>
</dbReference>
<organism evidence="13 14">
    <name type="scientific">Trifolium medium</name>
    <dbReference type="NCBI Taxonomy" id="97028"/>
    <lineage>
        <taxon>Eukaryota</taxon>
        <taxon>Viridiplantae</taxon>
        <taxon>Streptophyta</taxon>
        <taxon>Embryophyta</taxon>
        <taxon>Tracheophyta</taxon>
        <taxon>Spermatophyta</taxon>
        <taxon>Magnoliopsida</taxon>
        <taxon>eudicotyledons</taxon>
        <taxon>Gunneridae</taxon>
        <taxon>Pentapetalae</taxon>
        <taxon>rosids</taxon>
        <taxon>fabids</taxon>
        <taxon>Fabales</taxon>
        <taxon>Fabaceae</taxon>
        <taxon>Papilionoideae</taxon>
        <taxon>50 kb inversion clade</taxon>
        <taxon>NPAAA clade</taxon>
        <taxon>Hologalegina</taxon>
        <taxon>IRL clade</taxon>
        <taxon>Trifolieae</taxon>
        <taxon>Trifolium</taxon>
    </lineage>
</organism>
<reference evidence="13 14" key="1">
    <citation type="journal article" date="2018" name="Front. Plant Sci.">
        <title>Red Clover (Trifolium pratense) and Zigzag Clover (T. medium) - A Picture of Genomic Similarities and Differences.</title>
        <authorList>
            <person name="Dluhosova J."/>
            <person name="Istvanek J."/>
            <person name="Nedelnik J."/>
            <person name="Repkova J."/>
        </authorList>
    </citation>
    <scope>NUCLEOTIDE SEQUENCE [LARGE SCALE GENOMIC DNA]</scope>
    <source>
        <strain evidence="14">cv. 10/8</strain>
        <tissue evidence="13">Leaf</tissue>
    </source>
</reference>
<evidence type="ECO:0000256" key="5">
    <source>
        <dbReference type="ARBA" id="ARBA00022559"/>
    </source>
</evidence>
<feature type="domain" description="Plant heme peroxidase family profile" evidence="12">
    <location>
        <begin position="1"/>
        <end position="103"/>
    </location>
</feature>
<dbReference type="EMBL" id="LXQA010079558">
    <property type="protein sequence ID" value="MCI11279.1"/>
    <property type="molecule type" value="Genomic_DNA"/>
</dbReference>
<evidence type="ECO:0000256" key="2">
    <source>
        <dbReference type="ARBA" id="ARBA00001913"/>
    </source>
</evidence>
<evidence type="ECO:0000256" key="11">
    <source>
        <dbReference type="RuleBase" id="RU004241"/>
    </source>
</evidence>
<evidence type="ECO:0000256" key="9">
    <source>
        <dbReference type="ARBA" id="ARBA00023004"/>
    </source>
</evidence>